<keyword evidence="2" id="KW-0229">DNA integration</keyword>
<dbReference type="InterPro" id="IPR011010">
    <property type="entry name" value="DNA_brk_join_enz"/>
</dbReference>
<name>A0A4Q7AK87_9GAMM</name>
<dbReference type="Pfam" id="PF00589">
    <property type="entry name" value="Phage_integrase"/>
    <property type="match status" value="1"/>
</dbReference>
<dbReference type="EMBL" id="SGSQ01000009">
    <property type="protein sequence ID" value="RZG46977.1"/>
    <property type="molecule type" value="Genomic_DNA"/>
</dbReference>
<sequence>MKRAQIKSRPLKDTVLNSLEPEEKEYRELDGNGLYFRVKPNGNKSWQLRFKNAEGKWAWRGLGPYPTINGAAAREKAFEMQKALSNGEMLYTQEELKIQALESNNALFSQLMSDWLNSKEPNWDADTFKKEKQSIEKHLIPVFGEREYLKITSQEWFEFFQTMQRELQIYNRIEKLTSYCRNAYDLAKFQGKINFNPLDGINKFLDKGESDNMKHVSIEDLPLLINTIRTYPSRTVAIGLELLALLFPRPQELRYATWDQFDFDKKIWIRPSSIMKRGIAHAIPLSNQAIVLLKELETFKTPSNLLFPGRGSLIEPISDNTFNQALNRLGYKGKQHPHGFRHIASTALNNKYSDKEQVVESTLAHLKKGVKGVYDKGAHYEERVGMMQWWADEIDRMTNTP</sequence>
<dbReference type="Gene3D" id="1.10.443.10">
    <property type="entry name" value="Intergrase catalytic core"/>
    <property type="match status" value="1"/>
</dbReference>
<dbReference type="CDD" id="cd00801">
    <property type="entry name" value="INT_P4_C"/>
    <property type="match status" value="1"/>
</dbReference>
<dbReference type="SUPFAM" id="SSF56349">
    <property type="entry name" value="DNA breaking-rejoining enzymes"/>
    <property type="match status" value="1"/>
</dbReference>
<comment type="caution">
    <text evidence="6">The sequence shown here is derived from an EMBL/GenBank/DDBJ whole genome shotgun (WGS) entry which is preliminary data.</text>
</comment>
<dbReference type="InterPro" id="IPR002104">
    <property type="entry name" value="Integrase_catalytic"/>
</dbReference>
<dbReference type="InterPro" id="IPR010998">
    <property type="entry name" value="Integrase_recombinase_N"/>
</dbReference>
<evidence type="ECO:0000313" key="7">
    <source>
        <dbReference type="Proteomes" id="UP000293863"/>
    </source>
</evidence>
<gene>
    <name evidence="6" type="ORF">EXU28_07240</name>
</gene>
<dbReference type="InterPro" id="IPR025166">
    <property type="entry name" value="Integrase_DNA_bind_dom"/>
</dbReference>
<dbReference type="Pfam" id="PF14659">
    <property type="entry name" value="Phage_int_SAM_3"/>
    <property type="match status" value="1"/>
</dbReference>
<dbReference type="PANTHER" id="PTHR30629:SF2">
    <property type="entry name" value="PROPHAGE INTEGRASE INTS-RELATED"/>
    <property type="match status" value="1"/>
</dbReference>
<dbReference type="InterPro" id="IPR038488">
    <property type="entry name" value="Integrase_DNA-bd_sf"/>
</dbReference>
<dbReference type="InterPro" id="IPR004107">
    <property type="entry name" value="Integrase_SAM-like_N"/>
</dbReference>
<dbReference type="Gene3D" id="1.10.150.130">
    <property type="match status" value="1"/>
</dbReference>
<dbReference type="GO" id="GO:0003677">
    <property type="term" value="F:DNA binding"/>
    <property type="evidence" value="ECO:0007669"/>
    <property type="project" value="UniProtKB-KW"/>
</dbReference>
<evidence type="ECO:0000256" key="1">
    <source>
        <dbReference type="ARBA" id="ARBA00008857"/>
    </source>
</evidence>
<dbReference type="RefSeq" id="WP_130168382.1">
    <property type="nucleotide sequence ID" value="NZ_SGSQ01000009.1"/>
</dbReference>
<dbReference type="Gene3D" id="3.30.160.390">
    <property type="entry name" value="Integrase, DNA-binding domain"/>
    <property type="match status" value="1"/>
</dbReference>
<evidence type="ECO:0000313" key="6">
    <source>
        <dbReference type="EMBL" id="RZG46977.1"/>
    </source>
</evidence>
<evidence type="ECO:0000256" key="4">
    <source>
        <dbReference type="ARBA" id="ARBA00023172"/>
    </source>
</evidence>
<keyword evidence="7" id="KW-1185">Reference proteome</keyword>
<protein>
    <submittedName>
        <fullName evidence="6">DUF4102 domain-containing protein</fullName>
    </submittedName>
</protein>
<dbReference type="InterPro" id="IPR013762">
    <property type="entry name" value="Integrase-like_cat_sf"/>
</dbReference>
<organism evidence="6 7">
    <name type="scientific">Acinetobacter wuhouensis</name>
    <dbReference type="NCBI Taxonomy" id="1879050"/>
    <lineage>
        <taxon>Bacteria</taxon>
        <taxon>Pseudomonadati</taxon>
        <taxon>Pseudomonadota</taxon>
        <taxon>Gammaproteobacteria</taxon>
        <taxon>Moraxellales</taxon>
        <taxon>Moraxellaceae</taxon>
        <taxon>Acinetobacter</taxon>
    </lineage>
</organism>
<reference evidence="6 7" key="1">
    <citation type="submission" date="2019-02" db="EMBL/GenBank/DDBJ databases">
        <title>The Batch Genome Submission of Acinetobacter spp. strains.</title>
        <authorList>
            <person name="Qin J."/>
            <person name="Hu Y."/>
            <person name="Ye H."/>
            <person name="Wei L."/>
            <person name="Feng Y."/>
            <person name="Zong Z."/>
        </authorList>
    </citation>
    <scope>NUCLEOTIDE SEQUENCE [LARGE SCALE GENOMIC DNA]</scope>
    <source>
        <strain evidence="6 7">WCHAW060049</strain>
    </source>
</reference>
<feature type="domain" description="Tyr recombinase" evidence="5">
    <location>
        <begin position="211"/>
        <end position="395"/>
    </location>
</feature>
<dbReference type="InterPro" id="IPR050808">
    <property type="entry name" value="Phage_Integrase"/>
</dbReference>
<dbReference type="GO" id="GO:0006310">
    <property type="term" value="P:DNA recombination"/>
    <property type="evidence" value="ECO:0007669"/>
    <property type="project" value="UniProtKB-KW"/>
</dbReference>
<dbReference type="PROSITE" id="PS51898">
    <property type="entry name" value="TYR_RECOMBINASE"/>
    <property type="match status" value="1"/>
</dbReference>
<dbReference type="Pfam" id="PF13356">
    <property type="entry name" value="Arm-DNA-bind_3"/>
    <property type="match status" value="1"/>
</dbReference>
<evidence type="ECO:0000256" key="3">
    <source>
        <dbReference type="ARBA" id="ARBA00023125"/>
    </source>
</evidence>
<accession>A0A4Q7AK87</accession>
<dbReference type="Proteomes" id="UP000293863">
    <property type="component" value="Unassembled WGS sequence"/>
</dbReference>
<keyword evidence="3" id="KW-0238">DNA-binding</keyword>
<dbReference type="PANTHER" id="PTHR30629">
    <property type="entry name" value="PROPHAGE INTEGRASE"/>
    <property type="match status" value="1"/>
</dbReference>
<dbReference type="GO" id="GO:0015074">
    <property type="term" value="P:DNA integration"/>
    <property type="evidence" value="ECO:0007669"/>
    <property type="project" value="UniProtKB-KW"/>
</dbReference>
<evidence type="ECO:0000259" key="5">
    <source>
        <dbReference type="PROSITE" id="PS51898"/>
    </source>
</evidence>
<proteinExistence type="inferred from homology"/>
<dbReference type="AlphaFoldDB" id="A0A4Q7AK87"/>
<evidence type="ECO:0000256" key="2">
    <source>
        <dbReference type="ARBA" id="ARBA00022908"/>
    </source>
</evidence>
<comment type="similarity">
    <text evidence="1">Belongs to the 'phage' integrase family.</text>
</comment>
<keyword evidence="4" id="KW-0233">DNA recombination</keyword>